<evidence type="ECO:0000256" key="1">
    <source>
        <dbReference type="SAM" id="MobiDB-lite"/>
    </source>
</evidence>
<feature type="region of interest" description="Disordered" evidence="1">
    <location>
        <begin position="32"/>
        <end position="57"/>
    </location>
</feature>
<evidence type="ECO:0000313" key="2">
    <source>
        <dbReference type="EMBL" id="ADB54911.1"/>
    </source>
</evidence>
<organismHost>
    <name type="scientific">Homo sapiens</name>
    <name type="common">Human</name>
    <dbReference type="NCBI Taxonomy" id="9606"/>
</organismHost>
<protein>
    <submittedName>
        <fullName evidence="2">Truncated large S protein</fullName>
    </submittedName>
</protein>
<dbReference type="EMBL" id="GQ857732">
    <property type="protein sequence ID" value="ADB54911.1"/>
    <property type="molecule type" value="Genomic_DNA"/>
</dbReference>
<sequence>MGGWFSNPRKGMRKNICVRNPLGLFRDHQLNPAFGANSNNPVGTSTPTRITGQRQIM</sequence>
<gene>
    <name evidence="2" type="primary">S</name>
</gene>
<reference evidence="2" key="1">
    <citation type="journal article" date="2010" name="J. Gastroenterol.">
        <title>Significant association of different preS mutations with hepatitis B-related cirrhosis or hepatocellular carcinoma.</title>
        <authorList>
            <person name="Yin J."/>
            <person name="Xie J."/>
            <person name="Zhang H."/>
            <person name="Shen Q."/>
            <person name="Han L."/>
            <person name="Lu W."/>
            <person name="Han Y."/>
            <person name="Li C."/>
            <person name="Ni W."/>
            <person name="Wang H."/>
            <person name="Cao G."/>
        </authorList>
    </citation>
    <scope>NUCLEOTIDE SEQUENCE</scope>
    <source>
        <strain evidence="2">P1793</strain>
    </source>
</reference>
<name>D2X3Q9_HBV</name>
<organism evidence="2">
    <name type="scientific">Hepatitis B virus</name>
    <name type="common">HBV</name>
    <dbReference type="NCBI Taxonomy" id="10407"/>
    <lineage>
        <taxon>Viruses</taxon>
        <taxon>Riboviria</taxon>
        <taxon>Pararnavirae</taxon>
        <taxon>Artverviricota</taxon>
        <taxon>Revtraviricetes</taxon>
        <taxon>Blubervirales</taxon>
        <taxon>Hepadnaviridae</taxon>
        <taxon>Orthohepadnavirus</taxon>
        <taxon>Orthohepadnavirus hominoidei</taxon>
    </lineage>
</organism>
<proteinExistence type="predicted"/>
<organismHost>
    <name type="scientific">Pan troglodytes</name>
    <name type="common">Chimpanzee</name>
    <dbReference type="NCBI Taxonomy" id="9598"/>
</organismHost>
<accession>D2X3Q9</accession>
<feature type="compositionally biased region" description="Polar residues" evidence="1">
    <location>
        <begin position="36"/>
        <end position="57"/>
    </location>
</feature>